<name>A0A6J4N6H2_9PSEU</name>
<organism evidence="2">
    <name type="scientific">uncultured Pseudonocardia sp</name>
    <dbReference type="NCBI Taxonomy" id="211455"/>
    <lineage>
        <taxon>Bacteria</taxon>
        <taxon>Bacillati</taxon>
        <taxon>Actinomycetota</taxon>
        <taxon>Actinomycetes</taxon>
        <taxon>Pseudonocardiales</taxon>
        <taxon>Pseudonocardiaceae</taxon>
        <taxon>Pseudonocardia</taxon>
        <taxon>environmental samples</taxon>
    </lineage>
</organism>
<dbReference type="Gene3D" id="3.40.50.720">
    <property type="entry name" value="NAD(P)-binding Rossmann-like Domain"/>
    <property type="match status" value="1"/>
</dbReference>
<dbReference type="PANTHER" id="PTHR43431">
    <property type="entry name" value="OXIDOREDUCTASE, SHORT CHAIN DEHYDROGENASE/REDUCTASE FAMILY (AFU_ORTHOLOGUE AFUA_5G14000)"/>
    <property type="match status" value="1"/>
</dbReference>
<dbReference type="SUPFAM" id="SSF51735">
    <property type="entry name" value="NAD(P)-binding Rossmann-fold domains"/>
    <property type="match status" value="1"/>
</dbReference>
<dbReference type="InterPro" id="IPR002347">
    <property type="entry name" value="SDR_fam"/>
</dbReference>
<proteinExistence type="predicted"/>
<accession>A0A6J4N6H2</accession>
<sequence length="226" mass="23381">MPAADSEPPSPAGSARRGTGSLSWPAGREPLTELVGAPDDLGVPSRAFTADLTDLDAIPALIDRIRDDSGGIDVLYFGPATSEGFTPAEHLTAAQVADFAALYTHPPIEAVRAVLPEMLGRGSGSILYAGGATGIQAPPTMSGPAPAVAAARNYLQTLHAEVGARGVYVGALFVAAMIAGSAAHAAASRWDPDGEFPVVVPDDLADILWRLHTDRSSFEETHPQHV</sequence>
<dbReference type="AlphaFoldDB" id="A0A6J4N6H2"/>
<feature type="region of interest" description="Disordered" evidence="1">
    <location>
        <begin position="1"/>
        <end position="38"/>
    </location>
</feature>
<dbReference type="Pfam" id="PF00106">
    <property type="entry name" value="adh_short"/>
    <property type="match status" value="1"/>
</dbReference>
<protein>
    <submittedName>
        <fullName evidence="2">Uncharacterized protein</fullName>
    </submittedName>
</protein>
<dbReference type="EMBL" id="CADCUS010000021">
    <property type="protein sequence ID" value="CAA9378952.1"/>
    <property type="molecule type" value="Genomic_DNA"/>
</dbReference>
<dbReference type="PANTHER" id="PTHR43431:SF7">
    <property type="entry name" value="OXIDOREDUCTASE, SHORT CHAIN DEHYDROGENASE_REDUCTASE FAMILY (AFU_ORTHOLOGUE AFUA_5G14000)"/>
    <property type="match status" value="1"/>
</dbReference>
<evidence type="ECO:0000256" key="1">
    <source>
        <dbReference type="SAM" id="MobiDB-lite"/>
    </source>
</evidence>
<gene>
    <name evidence="2" type="ORF">AVDCRST_MAG66-290</name>
</gene>
<reference evidence="2" key="1">
    <citation type="submission" date="2020-02" db="EMBL/GenBank/DDBJ databases">
        <authorList>
            <person name="Meier V. D."/>
        </authorList>
    </citation>
    <scope>NUCLEOTIDE SEQUENCE</scope>
    <source>
        <strain evidence="2">AVDCRST_MAG66</strain>
    </source>
</reference>
<evidence type="ECO:0000313" key="2">
    <source>
        <dbReference type="EMBL" id="CAA9378952.1"/>
    </source>
</evidence>
<dbReference type="InterPro" id="IPR036291">
    <property type="entry name" value="NAD(P)-bd_dom_sf"/>
</dbReference>